<dbReference type="Proteomes" id="UP000054928">
    <property type="component" value="Unassembled WGS sequence"/>
</dbReference>
<proteinExistence type="predicted"/>
<dbReference type="RefSeq" id="XP_024574615.1">
    <property type="nucleotide sequence ID" value="XM_024723661.1"/>
</dbReference>
<dbReference type="AlphaFoldDB" id="A0A0P1ACH8"/>
<protein>
    <submittedName>
        <fullName evidence="1">Uncharacterized protein</fullName>
    </submittedName>
</protein>
<evidence type="ECO:0000313" key="1">
    <source>
        <dbReference type="EMBL" id="CEG38246.1"/>
    </source>
</evidence>
<dbReference type="EMBL" id="CCYD01000321">
    <property type="protein sequence ID" value="CEG38246.1"/>
    <property type="molecule type" value="Genomic_DNA"/>
</dbReference>
<evidence type="ECO:0000313" key="2">
    <source>
        <dbReference type="Proteomes" id="UP000054928"/>
    </source>
</evidence>
<name>A0A0P1ACH8_PLAHL</name>
<organism evidence="1 2">
    <name type="scientific">Plasmopara halstedii</name>
    <name type="common">Downy mildew of sunflower</name>
    <dbReference type="NCBI Taxonomy" id="4781"/>
    <lineage>
        <taxon>Eukaryota</taxon>
        <taxon>Sar</taxon>
        <taxon>Stramenopiles</taxon>
        <taxon>Oomycota</taxon>
        <taxon>Peronosporomycetes</taxon>
        <taxon>Peronosporales</taxon>
        <taxon>Peronosporaceae</taxon>
        <taxon>Plasmopara</taxon>
    </lineage>
</organism>
<sequence length="53" mass="6123">MPNNVNSVYVPITNNQKFCLRELRHTDNDLCNPRDMSTSTDTPYVLAFGIYSR</sequence>
<keyword evidence="2" id="KW-1185">Reference proteome</keyword>
<dbReference type="GeneID" id="36403386"/>
<accession>A0A0P1ACH8</accession>
<reference evidence="2" key="1">
    <citation type="submission" date="2014-09" db="EMBL/GenBank/DDBJ databases">
        <authorList>
            <person name="Sharma Rahul"/>
            <person name="Thines Marco"/>
        </authorList>
    </citation>
    <scope>NUCLEOTIDE SEQUENCE [LARGE SCALE GENOMIC DNA]</scope>
</reference>